<dbReference type="GO" id="GO:0000307">
    <property type="term" value="C:cyclin-dependent protein kinase holoenzyme complex"/>
    <property type="evidence" value="ECO:0000318"/>
    <property type="project" value="GO_Central"/>
</dbReference>
<dbReference type="SUPFAM" id="SSF56112">
    <property type="entry name" value="Protein kinase-like (PK-like)"/>
    <property type="match status" value="1"/>
</dbReference>
<dbReference type="OrthoDB" id="63265at2759"/>
<sequence>MRTLIVNGRSQSTVFHSNASLSHYLAAAAEAASSSDDDDDAASSSDDDDDAVTSSDDDDDTATSSDDDDDDTATSSDDDDTAAASSDDDDVVFEEEIAGEYEDYSAAAYEDDVAAFDDHVTNLFEEATAVAASSTDLSSSAVYPAVASSSLVDDVVASAHDNTPVHGSEDFSVKIYEQLSIIRYGKDCVVTKAREKTTGTIVAVKRFMKNGWGYPKSTAQDISLFKSLLDSKYMAKLLDVGREMDVYVYFIFEYLQYNLKEAMSFHNTEMLTFDSRPETAERIRILMYQLCKAILYLHDNGIIHSALRPDNILVDMMTYRLKIADFNPGKTFNIIHNQREDIDKILGFKYIPPEILLGAPHSTQGDMWNVGLIFAELLRGRKLFDAHAKVTSKAEQLKIIFCTLGTPTEETWPRVGKIMSKYNYYKREPFIEIIPAAGKYGFDLLMKMLYYDPSRRISAKEALDHSYFNSIDKSEFN</sequence>
<evidence type="ECO:0000313" key="10">
    <source>
        <dbReference type="Proteomes" id="UP000036987"/>
    </source>
</evidence>
<dbReference type="GO" id="GO:0010389">
    <property type="term" value="P:regulation of G2/M transition of mitotic cell cycle"/>
    <property type="evidence" value="ECO:0000318"/>
    <property type="project" value="GO_Central"/>
</dbReference>
<keyword evidence="10" id="KW-1185">Reference proteome</keyword>
<dbReference type="PANTHER" id="PTHR24056">
    <property type="entry name" value="CELL DIVISION PROTEIN KINASE"/>
    <property type="match status" value="1"/>
</dbReference>
<dbReference type="GO" id="GO:0030332">
    <property type="term" value="F:cyclin binding"/>
    <property type="evidence" value="ECO:0000318"/>
    <property type="project" value="GO_Central"/>
</dbReference>
<dbReference type="EMBL" id="LFYR01000158">
    <property type="protein sequence ID" value="KMZ75551.1"/>
    <property type="molecule type" value="Genomic_DNA"/>
</dbReference>
<dbReference type="SMART" id="SM00220">
    <property type="entry name" value="S_TKc"/>
    <property type="match status" value="1"/>
</dbReference>
<evidence type="ECO:0000256" key="1">
    <source>
        <dbReference type="ARBA" id="ARBA00022527"/>
    </source>
</evidence>
<dbReference type="GO" id="GO:0000082">
    <property type="term" value="P:G1/S transition of mitotic cell cycle"/>
    <property type="evidence" value="ECO:0000318"/>
    <property type="project" value="GO_Central"/>
</dbReference>
<keyword evidence="2" id="KW-0808">Transferase</keyword>
<dbReference type="InterPro" id="IPR000719">
    <property type="entry name" value="Prot_kinase_dom"/>
</dbReference>
<feature type="region of interest" description="Disordered" evidence="7">
    <location>
        <begin position="27"/>
        <end position="92"/>
    </location>
</feature>
<dbReference type="GO" id="GO:0005524">
    <property type="term" value="F:ATP binding"/>
    <property type="evidence" value="ECO:0007669"/>
    <property type="project" value="UniProtKB-KW"/>
</dbReference>
<keyword evidence="4" id="KW-0418">Kinase</keyword>
<evidence type="ECO:0000256" key="7">
    <source>
        <dbReference type="SAM" id="MobiDB-lite"/>
    </source>
</evidence>
<dbReference type="PANTHER" id="PTHR24056:SF254">
    <property type="entry name" value="CYCLIN-DEPENDENT KINASE 2"/>
    <property type="match status" value="1"/>
</dbReference>
<evidence type="ECO:0000256" key="4">
    <source>
        <dbReference type="ARBA" id="ARBA00022777"/>
    </source>
</evidence>
<dbReference type="GO" id="GO:0007165">
    <property type="term" value="P:signal transduction"/>
    <property type="evidence" value="ECO:0000318"/>
    <property type="project" value="GO_Central"/>
</dbReference>
<proteinExistence type="predicted"/>
<evidence type="ECO:0000256" key="3">
    <source>
        <dbReference type="ARBA" id="ARBA00022741"/>
    </source>
</evidence>
<evidence type="ECO:0000256" key="6">
    <source>
        <dbReference type="ARBA" id="ARBA00049280"/>
    </source>
</evidence>
<dbReference type="Gene3D" id="1.10.510.10">
    <property type="entry name" value="Transferase(Phosphotransferase) domain 1"/>
    <property type="match status" value="1"/>
</dbReference>
<name>A0A0K9Q2M3_ZOSMR</name>
<keyword evidence="3" id="KW-0547">Nucleotide-binding</keyword>
<dbReference type="GO" id="GO:0005737">
    <property type="term" value="C:cytoplasm"/>
    <property type="evidence" value="ECO:0000318"/>
    <property type="project" value="GO_Central"/>
</dbReference>
<keyword evidence="5" id="KW-0067">ATP-binding</keyword>
<evidence type="ECO:0000259" key="8">
    <source>
        <dbReference type="PROSITE" id="PS50011"/>
    </source>
</evidence>
<accession>A0A0K9Q2M3</accession>
<dbReference type="GO" id="GO:0004693">
    <property type="term" value="F:cyclin-dependent protein serine/threonine kinase activity"/>
    <property type="evidence" value="ECO:0000318"/>
    <property type="project" value="GO_Central"/>
</dbReference>
<evidence type="ECO:0000256" key="5">
    <source>
        <dbReference type="ARBA" id="ARBA00022840"/>
    </source>
</evidence>
<dbReference type="Gene3D" id="3.30.200.20">
    <property type="entry name" value="Phosphorylase Kinase, domain 1"/>
    <property type="match status" value="1"/>
</dbReference>
<dbReference type="Pfam" id="PF00069">
    <property type="entry name" value="Pkinase"/>
    <property type="match status" value="1"/>
</dbReference>
<feature type="domain" description="Protein kinase" evidence="8">
    <location>
        <begin position="176"/>
        <end position="468"/>
    </location>
</feature>
<evidence type="ECO:0000313" key="9">
    <source>
        <dbReference type="EMBL" id="KMZ75551.1"/>
    </source>
</evidence>
<keyword evidence="1" id="KW-0723">Serine/threonine-protein kinase</keyword>
<comment type="caution">
    <text evidence="9">The sequence shown here is derived from an EMBL/GenBank/DDBJ whole genome shotgun (WGS) entry which is preliminary data.</text>
</comment>
<dbReference type="GO" id="GO:0010468">
    <property type="term" value="P:regulation of gene expression"/>
    <property type="evidence" value="ECO:0000318"/>
    <property type="project" value="GO_Central"/>
</dbReference>
<dbReference type="GO" id="GO:0008353">
    <property type="term" value="F:RNA polymerase II CTD heptapeptide repeat kinase activity"/>
    <property type="evidence" value="ECO:0007669"/>
    <property type="project" value="UniProtKB-EC"/>
</dbReference>
<dbReference type="AlphaFoldDB" id="A0A0K9Q2M3"/>
<evidence type="ECO:0000256" key="2">
    <source>
        <dbReference type="ARBA" id="ARBA00022679"/>
    </source>
</evidence>
<comment type="catalytic activity">
    <reaction evidence="6">
        <text>[DNA-directed RNA polymerase] + ATP = phospho-[DNA-directed RNA polymerase] + ADP + H(+)</text>
        <dbReference type="Rhea" id="RHEA:10216"/>
        <dbReference type="Rhea" id="RHEA-COMP:11321"/>
        <dbReference type="Rhea" id="RHEA-COMP:11322"/>
        <dbReference type="ChEBI" id="CHEBI:15378"/>
        <dbReference type="ChEBI" id="CHEBI:30616"/>
        <dbReference type="ChEBI" id="CHEBI:43176"/>
        <dbReference type="ChEBI" id="CHEBI:68546"/>
        <dbReference type="ChEBI" id="CHEBI:456216"/>
        <dbReference type="EC" id="2.7.11.23"/>
    </reaction>
</comment>
<dbReference type="PROSITE" id="PS50011">
    <property type="entry name" value="PROTEIN_KINASE_DOM"/>
    <property type="match status" value="1"/>
</dbReference>
<dbReference type="GO" id="GO:0005634">
    <property type="term" value="C:nucleus"/>
    <property type="evidence" value="ECO:0000318"/>
    <property type="project" value="GO_Central"/>
</dbReference>
<gene>
    <name evidence="9" type="ORF">ZOSMA_113G00390</name>
</gene>
<dbReference type="InterPro" id="IPR011009">
    <property type="entry name" value="Kinase-like_dom_sf"/>
</dbReference>
<protein>
    <recommendedName>
        <fullName evidence="8">Protein kinase domain-containing protein</fullName>
    </recommendedName>
</protein>
<feature type="compositionally biased region" description="Acidic residues" evidence="7">
    <location>
        <begin position="35"/>
        <end position="92"/>
    </location>
</feature>
<reference evidence="10" key="1">
    <citation type="journal article" date="2016" name="Nature">
        <title>The genome of the seagrass Zostera marina reveals angiosperm adaptation to the sea.</title>
        <authorList>
            <person name="Olsen J.L."/>
            <person name="Rouze P."/>
            <person name="Verhelst B."/>
            <person name="Lin Y.-C."/>
            <person name="Bayer T."/>
            <person name="Collen J."/>
            <person name="Dattolo E."/>
            <person name="De Paoli E."/>
            <person name="Dittami S."/>
            <person name="Maumus F."/>
            <person name="Michel G."/>
            <person name="Kersting A."/>
            <person name="Lauritano C."/>
            <person name="Lohaus R."/>
            <person name="Toepel M."/>
            <person name="Tonon T."/>
            <person name="Vanneste K."/>
            <person name="Amirebrahimi M."/>
            <person name="Brakel J."/>
            <person name="Bostroem C."/>
            <person name="Chovatia M."/>
            <person name="Grimwood J."/>
            <person name="Jenkins J.W."/>
            <person name="Jueterbock A."/>
            <person name="Mraz A."/>
            <person name="Stam W.T."/>
            <person name="Tice H."/>
            <person name="Bornberg-Bauer E."/>
            <person name="Green P.J."/>
            <person name="Pearson G.A."/>
            <person name="Procaccini G."/>
            <person name="Duarte C.M."/>
            <person name="Schmutz J."/>
            <person name="Reusch T.B.H."/>
            <person name="Van de Peer Y."/>
        </authorList>
    </citation>
    <scope>NUCLEOTIDE SEQUENCE [LARGE SCALE GENOMIC DNA]</scope>
    <source>
        <strain evidence="10">cv. Finnish</strain>
    </source>
</reference>
<organism evidence="9 10">
    <name type="scientific">Zostera marina</name>
    <name type="common">Eelgrass</name>
    <dbReference type="NCBI Taxonomy" id="29655"/>
    <lineage>
        <taxon>Eukaryota</taxon>
        <taxon>Viridiplantae</taxon>
        <taxon>Streptophyta</taxon>
        <taxon>Embryophyta</taxon>
        <taxon>Tracheophyta</taxon>
        <taxon>Spermatophyta</taxon>
        <taxon>Magnoliopsida</taxon>
        <taxon>Liliopsida</taxon>
        <taxon>Zosteraceae</taxon>
        <taxon>Zostera</taxon>
    </lineage>
</organism>
<dbReference type="Proteomes" id="UP000036987">
    <property type="component" value="Unassembled WGS sequence"/>
</dbReference>
<dbReference type="STRING" id="29655.A0A0K9Q2M3"/>
<dbReference type="InterPro" id="IPR050108">
    <property type="entry name" value="CDK"/>
</dbReference>